<dbReference type="RefSeq" id="XP_031945718.1">
    <property type="nucleotide sequence ID" value="XM_032089994.1"/>
</dbReference>
<feature type="domain" description="AMP-dependent synthetase/ligase" evidence="3">
    <location>
        <begin position="37"/>
        <end position="344"/>
    </location>
</feature>
<keyword evidence="2" id="KW-0597">Phosphoprotein</keyword>
<keyword evidence="6" id="KW-1185">Reference proteome</keyword>
<dbReference type="Proteomes" id="UP000325579">
    <property type="component" value="Unassembled WGS sequence"/>
</dbReference>
<dbReference type="Pfam" id="PF07993">
    <property type="entry name" value="NAD_binding_4"/>
    <property type="match status" value="1"/>
</dbReference>
<dbReference type="InterPro" id="IPR020845">
    <property type="entry name" value="AMP-binding_CS"/>
</dbReference>
<dbReference type="InterPro" id="IPR042099">
    <property type="entry name" value="ANL_N_sf"/>
</dbReference>
<dbReference type="Pfam" id="PF23562">
    <property type="entry name" value="AMP-binding_C_3"/>
    <property type="match status" value="1"/>
</dbReference>
<keyword evidence="1" id="KW-0596">Phosphopantetheine</keyword>
<dbReference type="SUPFAM" id="SSF51735">
    <property type="entry name" value="NAD(P)-binding Rossmann-fold domains"/>
    <property type="match status" value="1"/>
</dbReference>
<evidence type="ECO:0000256" key="2">
    <source>
        <dbReference type="ARBA" id="ARBA00022553"/>
    </source>
</evidence>
<dbReference type="OrthoDB" id="429813at2759"/>
<dbReference type="Gene3D" id="3.40.50.720">
    <property type="entry name" value="NAD(P)-binding Rossmann-like Domain"/>
    <property type="match status" value="1"/>
</dbReference>
<dbReference type="PANTHER" id="PTHR43439">
    <property type="entry name" value="PHENYLACETATE-COENZYME A LIGASE"/>
    <property type="match status" value="1"/>
</dbReference>
<proteinExistence type="predicted"/>
<evidence type="ECO:0008006" key="7">
    <source>
        <dbReference type="Google" id="ProtNLM"/>
    </source>
</evidence>
<dbReference type="InterPro" id="IPR036291">
    <property type="entry name" value="NAD(P)-bd_dom_sf"/>
</dbReference>
<evidence type="ECO:0000313" key="6">
    <source>
        <dbReference type="Proteomes" id="UP000325579"/>
    </source>
</evidence>
<feature type="domain" description="Thioester reductase (TE)" evidence="4">
    <location>
        <begin position="684"/>
        <end position="925"/>
    </location>
</feature>
<protein>
    <recommendedName>
        <fullName evidence="7">Carrier domain-containing protein</fullName>
    </recommendedName>
</protein>
<evidence type="ECO:0000256" key="1">
    <source>
        <dbReference type="ARBA" id="ARBA00022450"/>
    </source>
</evidence>
<dbReference type="AlphaFoldDB" id="A0A5N7DQU1"/>
<evidence type="ECO:0000313" key="5">
    <source>
        <dbReference type="EMBL" id="KAE8408399.1"/>
    </source>
</evidence>
<dbReference type="Gene3D" id="3.40.50.12780">
    <property type="entry name" value="N-terminal domain of ligase-like"/>
    <property type="match status" value="1"/>
</dbReference>
<dbReference type="EMBL" id="ML736743">
    <property type="protein sequence ID" value="KAE8408399.1"/>
    <property type="molecule type" value="Genomic_DNA"/>
</dbReference>
<evidence type="ECO:0000259" key="4">
    <source>
        <dbReference type="Pfam" id="PF07993"/>
    </source>
</evidence>
<dbReference type="GeneID" id="43674685"/>
<dbReference type="InterPro" id="IPR051414">
    <property type="entry name" value="Adenylate-forming_Reductase"/>
</dbReference>
<reference evidence="5 6" key="1">
    <citation type="submission" date="2019-04" db="EMBL/GenBank/DDBJ databases">
        <authorList>
            <consortium name="DOE Joint Genome Institute"/>
            <person name="Mondo S."/>
            <person name="Kjaerbolling I."/>
            <person name="Vesth T."/>
            <person name="Frisvad J.C."/>
            <person name="Nybo J.L."/>
            <person name="Theobald S."/>
            <person name="Kildgaard S."/>
            <person name="Isbrandt T."/>
            <person name="Kuo A."/>
            <person name="Sato A."/>
            <person name="Lyhne E.K."/>
            <person name="Kogle M.E."/>
            <person name="Wiebenga A."/>
            <person name="Kun R.S."/>
            <person name="Lubbers R.J."/>
            <person name="Makela M.R."/>
            <person name="Barry K."/>
            <person name="Chovatia M."/>
            <person name="Clum A."/>
            <person name="Daum C."/>
            <person name="Haridas S."/>
            <person name="He G."/>
            <person name="LaButti K."/>
            <person name="Lipzen A."/>
            <person name="Riley R."/>
            <person name="Salamov A."/>
            <person name="Simmons B.A."/>
            <person name="Magnuson J.K."/>
            <person name="Henrissat B."/>
            <person name="Mortensen U.H."/>
            <person name="Larsen T.O."/>
            <person name="Devries R.P."/>
            <person name="Grigoriev I.V."/>
            <person name="Machida M."/>
            <person name="Baker S.E."/>
            <person name="Andersen M.R."/>
            <person name="Cantor M.N."/>
            <person name="Hua S.X."/>
        </authorList>
    </citation>
    <scope>NUCLEOTIDE SEQUENCE [LARGE SCALE GENOMIC DNA]</scope>
    <source>
        <strain evidence="5 6">CBS 119388</strain>
    </source>
</reference>
<evidence type="ECO:0000259" key="3">
    <source>
        <dbReference type="Pfam" id="PF00501"/>
    </source>
</evidence>
<dbReference type="PANTHER" id="PTHR43439:SF2">
    <property type="entry name" value="ENZYME, PUTATIVE (JCVI)-RELATED"/>
    <property type="match status" value="1"/>
</dbReference>
<sequence length="1050" mass="116893">MTVTPETRGALLPHVVDNLAEASSAAIFCVHPISPDISDGWQSITFKVLAQAVNNLAWWITDSIGHGKGLEVLAYIGANDVRYAIFLLACLKSGYVAFFISPRNQAGVHSSLLQSTACSKLVFSAEREREATDINTEESNMKKWEIPSLWELLHRKGGAFPFNKTFEAVKDEPAVVIHSSGSTGTPKPVYLTNGYLSVLNNITTLATPAGRTNIMPSSMEGRGPILSMSPFFHMMGLYMFTESIFHATPFVQFPDRPMTIDLFSQVVKATRPAHAMLPPSVIEELSASPEGLKSLQSFHAVIFSGAPLSSDVGNRLASTVQLCSFLGSSEAGVIPVLVPEDKKDWAYFEWNPSYGVHLLPVARNLYELILCRPGNGERDFHGIFHVLPDQYTYHTKDLFSPHPTKPNLWQFQGRLDDVIVLSNGEKFNPILMERKIESHPLVSRAIVTGQGRFQASLLVEPIWEKLGDASEDSLIDQIWPLVQEANRLAPGYGRLFRSTIGMTSKTKPFKALPKGSISRRQVVVDYAREIEEIYARPDREFVGKLPSNASPLDLYNYLPHVVSSALNIQDIPEDFDLFSRGMDSLQVLRLVKALQGVLRSHFPGSNFEAITSQHLYSIRNMDSLTKFMYSLATGNSEGVKSPVDLDQSRSKKFAASVERFTSSLPTNLSQKTDKKIRTGSTVLVTGSTGSLGTYLLSKLIDQPKVERIFCLNRAEDALSRQHQSFKDRGLVFPPSALSKVTFFQFSLGEERLGLTQSQYTTLQTSVNTIFHCAWNVNFNRSFADFEDIELRGLSQLLSLGMECEHEAHFHFLSSISVVGRWGVKNDYDTGVPETIVEDAATVPLQGYAEAKHVGERVCAAAAARYGLPITIYRVGQLGGPTTDKGMWNKQEWLPALIITSKAIGEVPQTLGQVPINWIPVDTLTQIVLEIADSRQHYQAGKTFSLFNLVNPTVVPWESLITAIQKRFSTNVVADETWLARLDSIENITDADLANKPALKILDVYRRLFAKDTYPKFSIITNKGQHASYTMRNIRPVDADWMDLWMKQWGL</sequence>
<name>A0A5N7DQU1_9EURO</name>
<dbReference type="SUPFAM" id="SSF56801">
    <property type="entry name" value="Acetyl-CoA synthetase-like"/>
    <property type="match status" value="1"/>
</dbReference>
<accession>A0A5N7DQU1</accession>
<gene>
    <name evidence="5" type="ORF">BDV37DRAFT_295924</name>
</gene>
<dbReference type="PROSITE" id="PS00455">
    <property type="entry name" value="AMP_BINDING"/>
    <property type="match status" value="1"/>
</dbReference>
<organism evidence="5 6">
    <name type="scientific">Aspergillus pseudonomiae</name>
    <dbReference type="NCBI Taxonomy" id="1506151"/>
    <lineage>
        <taxon>Eukaryota</taxon>
        <taxon>Fungi</taxon>
        <taxon>Dikarya</taxon>
        <taxon>Ascomycota</taxon>
        <taxon>Pezizomycotina</taxon>
        <taxon>Eurotiomycetes</taxon>
        <taxon>Eurotiomycetidae</taxon>
        <taxon>Eurotiales</taxon>
        <taxon>Aspergillaceae</taxon>
        <taxon>Aspergillus</taxon>
        <taxon>Aspergillus subgen. Circumdati</taxon>
    </lineage>
</organism>
<dbReference type="InterPro" id="IPR000873">
    <property type="entry name" value="AMP-dep_synth/lig_dom"/>
</dbReference>
<dbReference type="InterPro" id="IPR013120">
    <property type="entry name" value="FAR_NAD-bd"/>
</dbReference>
<dbReference type="Pfam" id="PF00501">
    <property type="entry name" value="AMP-binding"/>
    <property type="match status" value="1"/>
</dbReference>